<evidence type="ECO:0000313" key="2">
    <source>
        <dbReference type="Proteomes" id="UP000831534"/>
    </source>
</evidence>
<organism evidence="1 2">
    <name type="scientific">Conchiformibius kuhniae</name>
    <dbReference type="NCBI Taxonomy" id="211502"/>
    <lineage>
        <taxon>Bacteria</taxon>
        <taxon>Pseudomonadati</taxon>
        <taxon>Pseudomonadota</taxon>
        <taxon>Betaproteobacteria</taxon>
        <taxon>Neisseriales</taxon>
        <taxon>Neisseriaceae</taxon>
        <taxon>Conchiformibius</taxon>
    </lineage>
</organism>
<sequence length="169" mass="19351">MTYLCSACGETHEDWPALVFAQPDPYRWLGDAEKTSFQAECDRNTCRIAYPQQTECFIRTVLVLPVQGHDVTLEYGAWLSVSEQNYHDYREHFNDNDHCAAYVGYLANALPDYLQTYDVIAKAHTQGGGLRPLLELKPDPDHPLVRDFYHGISFAEAQRRVDKILGARR</sequence>
<protein>
    <submittedName>
        <fullName evidence="1">DUF2199 domain-containing protein</fullName>
    </submittedName>
</protein>
<keyword evidence="2" id="KW-1185">Reference proteome</keyword>
<reference evidence="1" key="2">
    <citation type="submission" date="2024-09" db="EMBL/GenBank/DDBJ databases">
        <authorList>
            <person name="Veyrier F.J."/>
        </authorList>
    </citation>
    <scope>NUCLEOTIDE SEQUENCE</scope>
    <source>
        <strain evidence="1">17694</strain>
    </source>
</reference>
<name>A0A8T9MZN3_9NEIS</name>
<dbReference type="RefSeq" id="WP_027008653.1">
    <property type="nucleotide sequence ID" value="NZ_CP091521.1"/>
</dbReference>
<gene>
    <name evidence="1" type="ORF">LVJ77_03230</name>
</gene>
<dbReference type="InterPro" id="IPR018697">
    <property type="entry name" value="DUF2199"/>
</dbReference>
<accession>A0A8T9MZN3</accession>
<evidence type="ECO:0000313" key="1">
    <source>
        <dbReference type="EMBL" id="UOP05243.2"/>
    </source>
</evidence>
<dbReference type="EMBL" id="CP091521">
    <property type="protein sequence ID" value="UOP05243.2"/>
    <property type="molecule type" value="Genomic_DNA"/>
</dbReference>
<dbReference type="AlphaFoldDB" id="A0A8T9MZN3"/>
<reference evidence="1" key="1">
    <citation type="journal article" date="2022" name="Res Sq">
        <title>Evolution of multicellular longitudinally dividing oral cavity symbionts (Neisseriaceae).</title>
        <authorList>
            <person name="Nyongesa S."/>
            <person name="Weber P."/>
            <person name="Bernet E."/>
            <person name="Pullido F."/>
            <person name="Nieckarz M."/>
            <person name="Delaby M."/>
            <person name="Nieves C."/>
            <person name="Viehboeck T."/>
            <person name="Krause N."/>
            <person name="Rivera-Millot A."/>
            <person name="Nakamura A."/>
            <person name="Vischer N."/>
            <person name="VanNieuwenhze M."/>
            <person name="Brun Y."/>
            <person name="Cava F."/>
            <person name="Bulgheresi S."/>
            <person name="Veyrier F."/>
        </authorList>
    </citation>
    <scope>NUCLEOTIDE SEQUENCE</scope>
    <source>
        <strain evidence="1">17694</strain>
    </source>
</reference>
<dbReference type="Proteomes" id="UP000831534">
    <property type="component" value="Chromosome"/>
</dbReference>
<dbReference type="KEGG" id="ckh:LVJ77_03230"/>
<dbReference type="Pfam" id="PF09965">
    <property type="entry name" value="DUF2199"/>
    <property type="match status" value="1"/>
</dbReference>
<proteinExistence type="predicted"/>